<organism evidence="3 4">
    <name type="scientific">Branchiostoma belcheri</name>
    <name type="common">Amphioxus</name>
    <dbReference type="NCBI Taxonomy" id="7741"/>
    <lineage>
        <taxon>Eukaryota</taxon>
        <taxon>Metazoa</taxon>
        <taxon>Chordata</taxon>
        <taxon>Cephalochordata</taxon>
        <taxon>Leptocardii</taxon>
        <taxon>Amphioxiformes</taxon>
        <taxon>Branchiostomatidae</taxon>
        <taxon>Branchiostoma</taxon>
    </lineage>
</organism>
<dbReference type="RefSeq" id="XP_019636940.1">
    <property type="nucleotide sequence ID" value="XM_019781381.1"/>
</dbReference>
<evidence type="ECO:0000256" key="2">
    <source>
        <dbReference type="SAM" id="SignalP"/>
    </source>
</evidence>
<dbReference type="GeneID" id="109479412"/>
<accession>A0A6P4Z640</accession>
<evidence type="ECO:0000313" key="4">
    <source>
        <dbReference type="RefSeq" id="XP_019636940.1"/>
    </source>
</evidence>
<name>A0A6P4Z640_BRABE</name>
<feature type="compositionally biased region" description="Basic and acidic residues" evidence="1">
    <location>
        <begin position="75"/>
        <end position="196"/>
    </location>
</feature>
<gene>
    <name evidence="4" type="primary">LOC109479412</name>
</gene>
<proteinExistence type="predicted"/>
<dbReference type="Proteomes" id="UP000515135">
    <property type="component" value="Unplaced"/>
</dbReference>
<evidence type="ECO:0000256" key="1">
    <source>
        <dbReference type="SAM" id="MobiDB-lite"/>
    </source>
</evidence>
<feature type="signal peptide" evidence="2">
    <location>
        <begin position="1"/>
        <end position="25"/>
    </location>
</feature>
<evidence type="ECO:0000313" key="3">
    <source>
        <dbReference type="Proteomes" id="UP000515135"/>
    </source>
</evidence>
<keyword evidence="3" id="KW-1185">Reference proteome</keyword>
<feature type="region of interest" description="Disordered" evidence="1">
    <location>
        <begin position="75"/>
        <end position="237"/>
    </location>
</feature>
<keyword evidence="2" id="KW-0732">Signal</keyword>
<dbReference type="AlphaFoldDB" id="A0A6P4Z640"/>
<feature type="chain" id="PRO_5027642065" evidence="2">
    <location>
        <begin position="26"/>
        <end position="237"/>
    </location>
</feature>
<protein>
    <submittedName>
        <fullName evidence="4">Probable zinc transporter protein DDB_G0282067 isoform X4</fullName>
    </submittedName>
</protein>
<sequence>MGYKLAMFLGLTGLLMVLVVDQADAIRQKRMVPQEASALLDLLTYLADDLTMVQRGEGSDEEHYEGDGHDHLLRQEEEESHEHGSDEEHYAGDGHGHGSSVEDRLLRQEEEEESHEHDSDEEHYAGDGHGHGSSVEDRLLRQEEEESHEHGSDEEHYAGDGHGHGSSVEDRLLRQEEEESHEHGSDEEHYAGDGHGHGSSVEDLERELLEEARGLLELLRGGRKRRGEGSNSSLEDF</sequence>
<reference evidence="4" key="1">
    <citation type="submission" date="2025-08" db="UniProtKB">
        <authorList>
            <consortium name="RefSeq"/>
        </authorList>
    </citation>
    <scope>IDENTIFICATION</scope>
    <source>
        <tissue evidence="4">Gonad</tissue>
    </source>
</reference>